<dbReference type="Proteomes" id="UP000032611">
    <property type="component" value="Chromosome"/>
</dbReference>
<evidence type="ECO:0000256" key="1">
    <source>
        <dbReference type="SAM" id="MobiDB-lite"/>
    </source>
</evidence>
<organism evidence="2 3">
    <name type="scientific">Martelella endophytica</name>
    <dbReference type="NCBI Taxonomy" id="1486262"/>
    <lineage>
        <taxon>Bacteria</taxon>
        <taxon>Pseudomonadati</taxon>
        <taxon>Pseudomonadota</taxon>
        <taxon>Alphaproteobacteria</taxon>
        <taxon>Hyphomicrobiales</taxon>
        <taxon>Aurantimonadaceae</taxon>
        <taxon>Martelella</taxon>
    </lineage>
</organism>
<dbReference type="PATRIC" id="fig|1486262.3.peg.3572"/>
<sequence>MRNAGFAEMIDFTRPGTATYVDADGMIRIAAADVPRFDYTNGRRQLLLEGPATNTATGNSAAFNGSGGSQHSTMTAGQLDPAGGDDARLFTAGPDQGVQCAQMTANFTAATATTVSVFVKAGTSGIVQLAYSFGVNNTSFANFDLMAGTLLRKANCSAGISPVGSGWYRVSMTGLPAATAFSTFYVAAIPDAEVARLPAFEGAEETFYVWGPQVEASDFASSYIPTSGTAVTRPADKAQLTEPVAALLQRGEASVVVSGEKVTPLGTVNGVILGGYENADFAILLRADNNAMVIGYPSIVISIYEAPTPSMGVGVSWDTNGKSGALDGFAPVSTSSTQEAELAPSFLGRNATGYYAQGWYDQLVIWPFRVTDDDLQAKAVPYA</sequence>
<proteinExistence type="predicted"/>
<dbReference type="STRING" id="1486262.TM49_17265"/>
<evidence type="ECO:0000313" key="2">
    <source>
        <dbReference type="EMBL" id="AJY47031.1"/>
    </source>
</evidence>
<dbReference type="RefSeq" id="WP_045683090.1">
    <property type="nucleotide sequence ID" value="NZ_CP010803.1"/>
</dbReference>
<dbReference type="KEGG" id="mey:TM49_17265"/>
<evidence type="ECO:0000313" key="3">
    <source>
        <dbReference type="Proteomes" id="UP000032611"/>
    </source>
</evidence>
<accession>A0A0D5LSH1</accession>
<feature type="region of interest" description="Disordered" evidence="1">
    <location>
        <begin position="51"/>
        <end position="78"/>
    </location>
</feature>
<dbReference type="HOGENOM" id="CLU_721208_0_0_5"/>
<dbReference type="AlphaFoldDB" id="A0A0D5LSH1"/>
<protein>
    <submittedName>
        <fullName evidence="2">Uncharacterized protein</fullName>
    </submittedName>
</protein>
<keyword evidence="3" id="KW-1185">Reference proteome</keyword>
<reference evidence="2 3" key="1">
    <citation type="journal article" date="2015" name="Genome Announc.">
        <title>Complete genome sequence of Martelella endophytica YC6887, which has antifungal activity associated with a halophyte.</title>
        <authorList>
            <person name="Khan A."/>
            <person name="Khan H."/>
            <person name="Chung E.J."/>
            <person name="Hossain M.T."/>
            <person name="Chung Y.R."/>
        </authorList>
    </citation>
    <scope>NUCLEOTIDE SEQUENCE [LARGE SCALE GENOMIC DNA]</scope>
    <source>
        <strain evidence="2">YC6887</strain>
    </source>
</reference>
<dbReference type="OrthoDB" id="8410049at2"/>
<name>A0A0D5LSH1_MAREN</name>
<dbReference type="EMBL" id="CP010803">
    <property type="protein sequence ID" value="AJY47031.1"/>
    <property type="molecule type" value="Genomic_DNA"/>
</dbReference>
<gene>
    <name evidence="2" type="ORF">TM49_17265</name>
</gene>